<feature type="domain" description="Ig-like" evidence="4">
    <location>
        <begin position="1"/>
        <end position="102"/>
    </location>
</feature>
<dbReference type="SMART" id="SM00406">
    <property type="entry name" value="IGv"/>
    <property type="match status" value="1"/>
</dbReference>
<dbReference type="InterPro" id="IPR036179">
    <property type="entry name" value="Ig-like_dom_sf"/>
</dbReference>
<feature type="domain" description="Ig-like" evidence="4">
    <location>
        <begin position="110"/>
        <end position="196"/>
    </location>
</feature>
<keyword evidence="6" id="KW-1185">Reference proteome</keyword>
<dbReference type="Ensembl" id="ENSCLMT00005043526.1">
    <property type="protein sequence ID" value="ENSCLMP00005042003.1"/>
    <property type="gene ID" value="ENSCLMG00005019615.1"/>
</dbReference>
<accession>A0A8C3AJL7</accession>
<dbReference type="Proteomes" id="UP000694565">
    <property type="component" value="Unplaced"/>
</dbReference>
<dbReference type="GO" id="GO:0005102">
    <property type="term" value="F:signaling receptor binding"/>
    <property type="evidence" value="ECO:0007669"/>
    <property type="project" value="TreeGrafter"/>
</dbReference>
<evidence type="ECO:0000313" key="6">
    <source>
        <dbReference type="Proteomes" id="UP000694565"/>
    </source>
</evidence>
<evidence type="ECO:0000313" key="5">
    <source>
        <dbReference type="Ensembl" id="ENSCLMP00005042003.1"/>
    </source>
</evidence>
<dbReference type="InterPro" id="IPR050504">
    <property type="entry name" value="IgSF_BTN/MOG"/>
</dbReference>
<dbReference type="InterPro" id="IPR013783">
    <property type="entry name" value="Ig-like_fold"/>
</dbReference>
<sequence>PLGEQLIGVKVFVKEGSDASLPCSLTEDVTAALFDWRKVAHGDQQQKEVFFHQAASHYNNGLRGQNEEFKGRVSFFEDELKHGNASIVIRNAKMADDGNYTCAFPLLQTPQIFYVELVVGEALDAGGDRSLLHCEVRGASPEPKVEWQDGHGNPLPAEAQVSETGSGYDVTVNVTVNKTDLYRCVVEQEAIKHRIAAETFVHICGEVSSL</sequence>
<organism evidence="5 6">
    <name type="scientific">Cyclopterus lumpus</name>
    <name type="common">Lumpsucker</name>
    <dbReference type="NCBI Taxonomy" id="8103"/>
    <lineage>
        <taxon>Eukaryota</taxon>
        <taxon>Metazoa</taxon>
        <taxon>Chordata</taxon>
        <taxon>Craniata</taxon>
        <taxon>Vertebrata</taxon>
        <taxon>Euteleostomi</taxon>
        <taxon>Actinopterygii</taxon>
        <taxon>Neopterygii</taxon>
        <taxon>Teleostei</taxon>
        <taxon>Neoteleostei</taxon>
        <taxon>Acanthomorphata</taxon>
        <taxon>Eupercaria</taxon>
        <taxon>Perciformes</taxon>
        <taxon>Cottioidei</taxon>
        <taxon>Cottales</taxon>
        <taxon>Cyclopteridae</taxon>
        <taxon>Cyclopterus</taxon>
    </lineage>
</organism>
<keyword evidence="3" id="KW-0393">Immunoglobulin domain</keyword>
<dbReference type="Gene3D" id="2.60.40.10">
    <property type="entry name" value="Immunoglobulins"/>
    <property type="match status" value="2"/>
</dbReference>
<reference evidence="5" key="2">
    <citation type="submission" date="2025-09" db="UniProtKB">
        <authorList>
            <consortium name="Ensembl"/>
        </authorList>
    </citation>
    <scope>IDENTIFICATION</scope>
</reference>
<dbReference type="SUPFAM" id="SSF48726">
    <property type="entry name" value="Immunoglobulin"/>
    <property type="match status" value="2"/>
</dbReference>
<name>A0A8C3AJL7_CYCLU</name>
<reference evidence="5" key="1">
    <citation type="submission" date="2025-08" db="UniProtKB">
        <authorList>
            <consortium name="Ensembl"/>
        </authorList>
    </citation>
    <scope>IDENTIFICATION</scope>
</reference>
<dbReference type="InterPro" id="IPR013106">
    <property type="entry name" value="Ig_V-set"/>
</dbReference>
<dbReference type="GeneTree" id="ENSGT01010000228435"/>
<evidence type="ECO:0000259" key="4">
    <source>
        <dbReference type="PROSITE" id="PS50835"/>
    </source>
</evidence>
<dbReference type="SMART" id="SM00409">
    <property type="entry name" value="IG"/>
    <property type="match status" value="1"/>
</dbReference>
<evidence type="ECO:0000256" key="2">
    <source>
        <dbReference type="ARBA" id="ARBA00023136"/>
    </source>
</evidence>
<evidence type="ECO:0000256" key="1">
    <source>
        <dbReference type="ARBA" id="ARBA00004370"/>
    </source>
</evidence>
<dbReference type="InterPro" id="IPR013098">
    <property type="entry name" value="Ig_I-set"/>
</dbReference>
<dbReference type="GO" id="GO:0009897">
    <property type="term" value="C:external side of plasma membrane"/>
    <property type="evidence" value="ECO:0007669"/>
    <property type="project" value="TreeGrafter"/>
</dbReference>
<protein>
    <recommendedName>
        <fullName evidence="4">Ig-like domain-containing protein</fullName>
    </recommendedName>
</protein>
<dbReference type="PROSITE" id="PS50835">
    <property type="entry name" value="IG_LIKE"/>
    <property type="match status" value="2"/>
</dbReference>
<dbReference type="InterPro" id="IPR007110">
    <property type="entry name" value="Ig-like_dom"/>
</dbReference>
<dbReference type="InterPro" id="IPR003599">
    <property type="entry name" value="Ig_sub"/>
</dbReference>
<dbReference type="AlphaFoldDB" id="A0A8C3AJL7"/>
<proteinExistence type="predicted"/>
<dbReference type="GO" id="GO:0050852">
    <property type="term" value="P:T cell receptor signaling pathway"/>
    <property type="evidence" value="ECO:0007669"/>
    <property type="project" value="TreeGrafter"/>
</dbReference>
<dbReference type="Pfam" id="PF07686">
    <property type="entry name" value="V-set"/>
    <property type="match status" value="1"/>
</dbReference>
<evidence type="ECO:0000256" key="3">
    <source>
        <dbReference type="ARBA" id="ARBA00023319"/>
    </source>
</evidence>
<comment type="subcellular location">
    <subcellularLocation>
        <location evidence="1">Membrane</location>
    </subcellularLocation>
</comment>
<dbReference type="GO" id="GO:0001817">
    <property type="term" value="P:regulation of cytokine production"/>
    <property type="evidence" value="ECO:0007669"/>
    <property type="project" value="TreeGrafter"/>
</dbReference>
<dbReference type="Pfam" id="PF07679">
    <property type="entry name" value="I-set"/>
    <property type="match status" value="1"/>
</dbReference>
<dbReference type="PANTHER" id="PTHR24100">
    <property type="entry name" value="BUTYROPHILIN"/>
    <property type="match status" value="1"/>
</dbReference>
<keyword evidence="2" id="KW-0472">Membrane</keyword>